<evidence type="ECO:0000256" key="10">
    <source>
        <dbReference type="ARBA" id="ARBA00023077"/>
    </source>
</evidence>
<dbReference type="SUPFAM" id="SSF56935">
    <property type="entry name" value="Porins"/>
    <property type="match status" value="1"/>
</dbReference>
<evidence type="ECO:0000256" key="2">
    <source>
        <dbReference type="ARBA" id="ARBA00009810"/>
    </source>
</evidence>
<dbReference type="Gene3D" id="2.40.170.20">
    <property type="entry name" value="TonB-dependent receptor, beta-barrel domain"/>
    <property type="match status" value="1"/>
</dbReference>
<evidence type="ECO:0000256" key="6">
    <source>
        <dbReference type="ARBA" id="ARBA00022692"/>
    </source>
</evidence>
<feature type="domain" description="Secretin/TonB short N-terminal" evidence="18">
    <location>
        <begin position="60"/>
        <end position="111"/>
    </location>
</feature>
<keyword evidence="3 14" id="KW-0813">Transport</keyword>
<evidence type="ECO:0000256" key="5">
    <source>
        <dbReference type="ARBA" id="ARBA00022496"/>
    </source>
</evidence>
<evidence type="ECO:0000256" key="13">
    <source>
        <dbReference type="ARBA" id="ARBA00023237"/>
    </source>
</evidence>
<comment type="similarity">
    <text evidence="2 14 16">Belongs to the TonB-dependent receptor family.</text>
</comment>
<feature type="short sequence motif" description="TonB C-terminal box" evidence="15">
    <location>
        <begin position="795"/>
        <end position="812"/>
    </location>
</feature>
<dbReference type="Proteomes" id="UP000308430">
    <property type="component" value="Unassembled WGS sequence"/>
</dbReference>
<keyword evidence="7 17" id="KW-0732">Signal</keyword>
<evidence type="ECO:0000256" key="14">
    <source>
        <dbReference type="PROSITE-ProRule" id="PRU01360"/>
    </source>
</evidence>
<sequence>MHRLHHGRLPARLSLIALCLGLAAPAWAQTGSPLASPLPLSISAQPLDKALTELAAKTGLLIGVDSSLLAGKQAPALNGTYTPATALDKLLEGSGLEAVSQDGNEYTLRKLPLRQGEATLVPVTVSAGVLREVTTEGSGSYAARGSTLFKGAQSLKEIPQSVTVITRQRMDDQGLDTLTEVLEQTPGITLRKRPNGGNDIYSRGFLTETIQYDGIPLSRYHNWGNALAASAVHLDRVEVLRGAQGLLEGAGSPAGAVNLVRKRGLAESALTVEGRVGSWDHYGTRLDVGGPLNREGTLRGRAVLDYEDKQSFLDTVWDRNLNVYAALDLDATPDTTIGVGVAHARLKGNSALNPGVPRYADGRDLGLPRSAYVAAGWNEADRRETQVFLDLEHRFSEHWKLKATAAYVRENYDAVESHANGRVAVGGSTVSGVGYAYDDSATSQGLDIHLSGKLRALGLAHEVVIGGNYAKQKRDDGYVQYWNYTTYDVFNPDHDTSHLSAYTPSDIWEQQADTTQKGLYALLRSHLTERATLVLGGRASWYEFNDMGISRVDGYTFSSAKKESGEFTPYGGLVYALTPQWSAYASYAEIFNPQSATDAQRRMLEPMTGTHYELGVKGELFGGALNTSLAVYRAEQKNRAVTDYDSPMACGGWYCSRAAGKVRSEGVEIEAHGELAQGWQISGGYTYGRNEYLDDVDPAQVGKPFDYLAPRHMLRLWSNYRLPGELHPWQLGLGTTYRSKQKTSSSTMLNPVQGGYAIWNARVAYQIDKTWSAALNIENLFDKKYYSSIADNYFYSHVGNPRNFLLTVRGSF</sequence>
<evidence type="ECO:0000313" key="19">
    <source>
        <dbReference type="EMBL" id="THF67038.1"/>
    </source>
</evidence>
<dbReference type="SMART" id="SM00965">
    <property type="entry name" value="STN"/>
    <property type="match status" value="1"/>
</dbReference>
<keyword evidence="11 14" id="KW-0472">Membrane</keyword>
<organism evidence="19 20">
    <name type="scientific">Pseudothauera nasutitermitis</name>
    <dbReference type="NCBI Taxonomy" id="2565930"/>
    <lineage>
        <taxon>Bacteria</taxon>
        <taxon>Pseudomonadati</taxon>
        <taxon>Pseudomonadota</taxon>
        <taxon>Betaproteobacteria</taxon>
        <taxon>Rhodocyclales</taxon>
        <taxon>Zoogloeaceae</taxon>
        <taxon>Pseudothauera</taxon>
    </lineage>
</organism>
<dbReference type="Gene3D" id="3.55.50.30">
    <property type="match status" value="1"/>
</dbReference>
<dbReference type="GO" id="GO:0015891">
    <property type="term" value="P:siderophore transport"/>
    <property type="evidence" value="ECO:0007669"/>
    <property type="project" value="InterPro"/>
</dbReference>
<dbReference type="AlphaFoldDB" id="A0A4S4B320"/>
<accession>A0A4S4B320</accession>
<dbReference type="PROSITE" id="PS52016">
    <property type="entry name" value="TONB_DEPENDENT_REC_3"/>
    <property type="match status" value="1"/>
</dbReference>
<name>A0A4S4B320_9RHOO</name>
<dbReference type="GO" id="GO:0009279">
    <property type="term" value="C:cell outer membrane"/>
    <property type="evidence" value="ECO:0007669"/>
    <property type="project" value="UniProtKB-SubCell"/>
</dbReference>
<dbReference type="FunFam" id="2.170.130.10:FF:000010">
    <property type="entry name" value="Ferripyoverdine receptor"/>
    <property type="match status" value="1"/>
</dbReference>
<comment type="subcellular location">
    <subcellularLocation>
        <location evidence="1 14">Cell outer membrane</location>
        <topology evidence="1 14">Multi-pass membrane protein</topology>
    </subcellularLocation>
</comment>
<evidence type="ECO:0000256" key="1">
    <source>
        <dbReference type="ARBA" id="ARBA00004571"/>
    </source>
</evidence>
<keyword evidence="5" id="KW-0410">Iron transport</keyword>
<dbReference type="Pfam" id="PF07715">
    <property type="entry name" value="Plug"/>
    <property type="match status" value="1"/>
</dbReference>
<feature type="chain" id="PRO_5020340625" evidence="17">
    <location>
        <begin position="29"/>
        <end position="812"/>
    </location>
</feature>
<keyword evidence="9" id="KW-0406">Ion transport</keyword>
<keyword evidence="8" id="KW-0408">Iron</keyword>
<dbReference type="Pfam" id="PF00593">
    <property type="entry name" value="TonB_dep_Rec_b-barrel"/>
    <property type="match status" value="1"/>
</dbReference>
<dbReference type="CDD" id="cd01347">
    <property type="entry name" value="ligand_gated_channel"/>
    <property type="match status" value="1"/>
</dbReference>
<dbReference type="InterPro" id="IPR039426">
    <property type="entry name" value="TonB-dep_rcpt-like"/>
</dbReference>
<evidence type="ECO:0000313" key="20">
    <source>
        <dbReference type="Proteomes" id="UP000308430"/>
    </source>
</evidence>
<keyword evidence="12 19" id="KW-0675">Receptor</keyword>
<evidence type="ECO:0000259" key="18">
    <source>
        <dbReference type="SMART" id="SM00965"/>
    </source>
</evidence>
<dbReference type="NCBIfam" id="TIGR01783">
    <property type="entry name" value="TonB-siderophor"/>
    <property type="match status" value="1"/>
</dbReference>
<dbReference type="GO" id="GO:0015344">
    <property type="term" value="F:siderophore uptake transmembrane transporter activity"/>
    <property type="evidence" value="ECO:0007669"/>
    <property type="project" value="TreeGrafter"/>
</dbReference>
<dbReference type="InterPro" id="IPR010917">
    <property type="entry name" value="TonB_rcpt_CS"/>
</dbReference>
<evidence type="ECO:0000256" key="4">
    <source>
        <dbReference type="ARBA" id="ARBA00022452"/>
    </source>
</evidence>
<evidence type="ECO:0000256" key="3">
    <source>
        <dbReference type="ARBA" id="ARBA00022448"/>
    </source>
</evidence>
<keyword evidence="6 14" id="KW-0812">Transmembrane</keyword>
<gene>
    <name evidence="19" type="ORF">E6C76_01205</name>
</gene>
<dbReference type="RefSeq" id="WP_136346447.1">
    <property type="nucleotide sequence ID" value="NZ_SSOC01000001.1"/>
</dbReference>
<evidence type="ECO:0000256" key="16">
    <source>
        <dbReference type="RuleBase" id="RU003357"/>
    </source>
</evidence>
<dbReference type="EMBL" id="SSOC01000001">
    <property type="protein sequence ID" value="THF67038.1"/>
    <property type="molecule type" value="Genomic_DNA"/>
</dbReference>
<protein>
    <submittedName>
        <fullName evidence="19">TonB-dependent siderophore receptor</fullName>
    </submittedName>
</protein>
<dbReference type="InterPro" id="IPR000531">
    <property type="entry name" value="Beta-barrel_TonB"/>
</dbReference>
<keyword evidence="4 14" id="KW-1134">Transmembrane beta strand</keyword>
<keyword evidence="13 14" id="KW-0998">Cell outer membrane</keyword>
<dbReference type="InterPro" id="IPR037066">
    <property type="entry name" value="Plug_dom_sf"/>
</dbReference>
<dbReference type="InterPro" id="IPR012910">
    <property type="entry name" value="Plug_dom"/>
</dbReference>
<feature type="signal peptide" evidence="17">
    <location>
        <begin position="1"/>
        <end position="28"/>
    </location>
</feature>
<proteinExistence type="inferred from homology"/>
<dbReference type="Gene3D" id="2.170.130.10">
    <property type="entry name" value="TonB-dependent receptor, plug domain"/>
    <property type="match status" value="1"/>
</dbReference>
<evidence type="ECO:0000256" key="17">
    <source>
        <dbReference type="SAM" id="SignalP"/>
    </source>
</evidence>
<dbReference type="PROSITE" id="PS01156">
    <property type="entry name" value="TONB_DEPENDENT_REC_2"/>
    <property type="match status" value="1"/>
</dbReference>
<dbReference type="OrthoDB" id="174652at2"/>
<comment type="caution">
    <text evidence="19">The sequence shown here is derived from an EMBL/GenBank/DDBJ whole genome shotgun (WGS) entry which is preliminary data.</text>
</comment>
<evidence type="ECO:0000256" key="11">
    <source>
        <dbReference type="ARBA" id="ARBA00023136"/>
    </source>
</evidence>
<dbReference type="InterPro" id="IPR010105">
    <property type="entry name" value="TonB_sidphr_rcpt"/>
</dbReference>
<evidence type="ECO:0000256" key="15">
    <source>
        <dbReference type="PROSITE-ProRule" id="PRU10144"/>
    </source>
</evidence>
<keyword evidence="20" id="KW-1185">Reference proteome</keyword>
<dbReference type="PANTHER" id="PTHR32552">
    <property type="entry name" value="FERRICHROME IRON RECEPTOR-RELATED"/>
    <property type="match status" value="1"/>
</dbReference>
<dbReference type="Pfam" id="PF07660">
    <property type="entry name" value="STN"/>
    <property type="match status" value="1"/>
</dbReference>
<evidence type="ECO:0000256" key="8">
    <source>
        <dbReference type="ARBA" id="ARBA00023004"/>
    </source>
</evidence>
<dbReference type="InterPro" id="IPR011662">
    <property type="entry name" value="Secretin/TonB_short_N"/>
</dbReference>
<reference evidence="19 20" key="1">
    <citation type="submission" date="2019-04" db="EMBL/GenBank/DDBJ databases">
        <title>Azoarcus nasutitermitis sp. nov. isolated from termite nest.</title>
        <authorList>
            <person name="Lin S.-Y."/>
            <person name="Hameed A."/>
            <person name="Hsu Y.-H."/>
            <person name="Young C.-C."/>
        </authorList>
    </citation>
    <scope>NUCLEOTIDE SEQUENCE [LARGE SCALE GENOMIC DNA]</scope>
    <source>
        <strain evidence="19 20">CC-YHH838</strain>
    </source>
</reference>
<dbReference type="PANTHER" id="PTHR32552:SF74">
    <property type="entry name" value="HYDROXAMATE SIDEROPHORE RECEPTOR FHUE"/>
    <property type="match status" value="1"/>
</dbReference>
<evidence type="ECO:0000256" key="12">
    <source>
        <dbReference type="ARBA" id="ARBA00023170"/>
    </source>
</evidence>
<keyword evidence="10 16" id="KW-0798">TonB box</keyword>
<dbReference type="GO" id="GO:0038023">
    <property type="term" value="F:signaling receptor activity"/>
    <property type="evidence" value="ECO:0007669"/>
    <property type="project" value="InterPro"/>
</dbReference>
<evidence type="ECO:0000256" key="9">
    <source>
        <dbReference type="ARBA" id="ARBA00023065"/>
    </source>
</evidence>
<dbReference type="InterPro" id="IPR036942">
    <property type="entry name" value="Beta-barrel_TonB_sf"/>
</dbReference>
<evidence type="ECO:0000256" key="7">
    <source>
        <dbReference type="ARBA" id="ARBA00022729"/>
    </source>
</evidence>